<organism evidence="2">
    <name type="scientific">marine metagenome</name>
    <dbReference type="NCBI Taxonomy" id="408172"/>
    <lineage>
        <taxon>unclassified sequences</taxon>
        <taxon>metagenomes</taxon>
        <taxon>ecological metagenomes</taxon>
    </lineage>
</organism>
<protein>
    <recommendedName>
        <fullName evidence="3">Selenoprotein W-related protein</fullName>
    </recommendedName>
</protein>
<proteinExistence type="predicted"/>
<accession>A0A383ESF0</accession>
<dbReference type="InterPro" id="IPR011893">
    <property type="entry name" value="Selenoprotein_Rdx-typ"/>
</dbReference>
<name>A0A383ESF0_9ZZZZ</name>
<gene>
    <name evidence="2" type="ORF">METZ01_LOCUS511842</name>
</gene>
<sequence length="72" mass="8029">MATELWTAHDPGDVAIKLTPVHQGRLEVMLNGELIFDRKADANGFPNLTKINELKMMVAEKIYEFDTALAGK</sequence>
<keyword evidence="1" id="KW-0676">Redox-active center</keyword>
<dbReference type="Gene3D" id="3.40.30.10">
    <property type="entry name" value="Glutaredoxin"/>
    <property type="match status" value="1"/>
</dbReference>
<evidence type="ECO:0008006" key="3">
    <source>
        <dbReference type="Google" id="ProtNLM"/>
    </source>
</evidence>
<reference evidence="2" key="1">
    <citation type="submission" date="2018-05" db="EMBL/GenBank/DDBJ databases">
        <authorList>
            <person name="Lanie J.A."/>
            <person name="Ng W.-L."/>
            <person name="Kazmierczak K.M."/>
            <person name="Andrzejewski T.M."/>
            <person name="Davidsen T.M."/>
            <person name="Wayne K.J."/>
            <person name="Tettelin H."/>
            <person name="Glass J.I."/>
            <person name="Rusch D."/>
            <person name="Podicherti R."/>
            <person name="Tsui H.-C.T."/>
            <person name="Winkler M.E."/>
        </authorList>
    </citation>
    <scope>NUCLEOTIDE SEQUENCE</scope>
</reference>
<dbReference type="AlphaFoldDB" id="A0A383ESF0"/>
<evidence type="ECO:0000256" key="1">
    <source>
        <dbReference type="ARBA" id="ARBA00023284"/>
    </source>
</evidence>
<dbReference type="EMBL" id="UINC01227901">
    <property type="protein sequence ID" value="SVE58988.1"/>
    <property type="molecule type" value="Genomic_DNA"/>
</dbReference>
<evidence type="ECO:0000313" key="2">
    <source>
        <dbReference type="EMBL" id="SVE58988.1"/>
    </source>
</evidence>
<dbReference type="Pfam" id="PF10262">
    <property type="entry name" value="Rdx"/>
    <property type="match status" value="1"/>
</dbReference>